<sequence length="461" mass="52865">MLSFGEFVEKSRPIRPFLNIGAGFDIPTGSYRFGKHGESILNGGLAPFIAIVGKGNTFKTAIGCFMMTRVLERYNNSNGLHYDTECTFSADRLTSLTSRLGPNAAAEWLANERIYLTDDSIIKGNQWFKKSVQEYSEAKKKAKMGTLPFVDKDGNLIPYPYPTVNFGDSMSEMKFDDLEKNYAKMEIGQGEMQTEAMRVSNAKRMLIEKTQGYANAGGMYVIMTAHLGKELNMDGKPQEKKTTFMKQGDKISKVPSQILSLPNNAWEISTGTVLIDKNTKEWMYPKQGRNDVDTNGNPDMITLVAKNLRGKNGPSGVPWEFVMSQSEGLLPSLTEFHYIKNNGRYGLGGNDRNYYVELCPDIKLQRTTVRDRIDDNPELRRALEITMEMCQMRFLWHTRDPKYNMTPQELREGLEKKGYKWDQLLNTRGFWTFEEDNHPLPFLSTMDLLRMYHDEYRPYWL</sequence>
<evidence type="ECO:0000313" key="1">
    <source>
        <dbReference type="EMBL" id="ANH51615.1"/>
    </source>
</evidence>
<keyword evidence="2" id="KW-1185">Reference proteome</keyword>
<protein>
    <submittedName>
        <fullName evidence="1">Putative UvsX</fullName>
    </submittedName>
</protein>
<dbReference type="Proteomes" id="UP000222975">
    <property type="component" value="Segment"/>
</dbReference>
<name>A0A173GDP2_9CAUD</name>
<gene>
    <name evidence="1" type="ORF">SIMMY50_153</name>
</gene>
<evidence type="ECO:0000313" key="2">
    <source>
        <dbReference type="Proteomes" id="UP000222975"/>
    </source>
</evidence>
<reference evidence="2" key="1">
    <citation type="submission" date="2016-03" db="EMBL/GenBank/DDBJ databases">
        <authorList>
            <person name="Sharma R."/>
            <person name="Simister A.R."/>
            <person name="Berg J.A."/>
            <person name="Jensen G.L."/>
            <person name="Keele B.R."/>
            <person name="Ward M.E.H."/>
            <person name="Breakwell D.P."/>
            <person name="Hope S."/>
            <person name="Grose J.H."/>
        </authorList>
    </citation>
    <scope>NUCLEOTIDE SEQUENCE [LARGE SCALE GENOMIC DNA]</scope>
</reference>
<organism evidence="1 2">
    <name type="scientific">Erwinia phage vB_EamM_Simmy50</name>
    <dbReference type="NCBI Taxonomy" id="1815988"/>
    <lineage>
        <taxon>Viruses</taxon>
        <taxon>Duplodnaviria</taxon>
        <taxon>Heunggongvirae</taxon>
        <taxon>Uroviricota</taxon>
        <taxon>Caudoviricetes</taxon>
        <taxon>Chimalliviridae</taxon>
        <taxon>Agricanvirus</taxon>
        <taxon>Agricanvirus simmy50</taxon>
    </lineage>
</organism>
<accession>A0A173GDP2</accession>
<proteinExistence type="predicted"/>
<dbReference type="EMBL" id="KU886223">
    <property type="protein sequence ID" value="ANH51615.1"/>
    <property type="molecule type" value="Genomic_DNA"/>
</dbReference>